<dbReference type="AlphaFoldDB" id="A0A2T4JSN7"/>
<dbReference type="PANTHER" id="PTHR30151">
    <property type="entry name" value="ALKANE SULFONATE ABC TRANSPORTER-RELATED, MEMBRANE SUBUNIT"/>
    <property type="match status" value="1"/>
</dbReference>
<gene>
    <name evidence="9" type="ORF">C5F48_14960</name>
</gene>
<dbReference type="PROSITE" id="PS50928">
    <property type="entry name" value="ABC_TM1"/>
    <property type="match status" value="2"/>
</dbReference>
<feature type="domain" description="ABC transmembrane type-1" evidence="8">
    <location>
        <begin position="315"/>
        <end position="495"/>
    </location>
</feature>
<keyword evidence="3" id="KW-1003">Cell membrane</keyword>
<evidence type="ECO:0000256" key="5">
    <source>
        <dbReference type="ARBA" id="ARBA00022989"/>
    </source>
</evidence>
<feature type="transmembrane region" description="Helical" evidence="7">
    <location>
        <begin position="321"/>
        <end position="343"/>
    </location>
</feature>
<name>A0A2T4JSN7_9RHOB</name>
<keyword evidence="10" id="KW-1185">Reference proteome</keyword>
<feature type="transmembrane region" description="Helical" evidence="7">
    <location>
        <begin position="167"/>
        <end position="189"/>
    </location>
</feature>
<dbReference type="GO" id="GO:0055085">
    <property type="term" value="P:transmembrane transport"/>
    <property type="evidence" value="ECO:0007669"/>
    <property type="project" value="InterPro"/>
</dbReference>
<dbReference type="InterPro" id="IPR000515">
    <property type="entry name" value="MetI-like"/>
</dbReference>
<feature type="transmembrane region" description="Helical" evidence="7">
    <location>
        <begin position="430"/>
        <end position="456"/>
    </location>
</feature>
<keyword evidence="5 7" id="KW-1133">Transmembrane helix</keyword>
<comment type="subcellular location">
    <subcellularLocation>
        <location evidence="1 7">Cell membrane</location>
        <topology evidence="1 7">Multi-pass membrane protein</topology>
    </subcellularLocation>
</comment>
<sequence length="512" mass="52926">MTAQLPRLPWGLLLALALWQAAALALAGSYLLAGPLEVLLWLWRNAGLVSRALAVTLGEAALGFLLGNLAAAILALAALLLPRAERVISALALLCFCLPLVATGPILRVLYGPGIGPQVTLAALAVYYTTYLALLVGLRAAPAAWFDLVRSYGRGPGQELLQVRARAALPYLMAGLQIAAPAALLGALVGEFTGAERGLGVLVIRTMRGLDAPGTWALALVAASVSVAAYAGIGALAQRLQIPPALLLSPPRQARQGRPLVTAGLVALAVLALWTLAMEGFGLSPFFAKRPWDVWAFLVTAPDAAAHRATLGAALAETLAFALPGYLAGLLLGAALAAGVVLWPRTAQLLLPAAIALRSIPIVTTAPLLVLALGRGATGTITIVAVMIFFPTLVACLQGMRQTPAQVGELFDSYAASPVRRLIHAQLPAMLPAFFAAARMAVPAALLAATTAEWLATGTGVGALMALTASTSAYGMLWSATVLLALLAALAYLGIERIERAVLARYASEQVT</sequence>
<evidence type="ECO:0000256" key="4">
    <source>
        <dbReference type="ARBA" id="ARBA00022692"/>
    </source>
</evidence>
<dbReference type="Pfam" id="PF00528">
    <property type="entry name" value="BPD_transp_1"/>
    <property type="match status" value="2"/>
</dbReference>
<dbReference type="InterPro" id="IPR035906">
    <property type="entry name" value="MetI-like_sf"/>
</dbReference>
<dbReference type="Gene3D" id="1.10.3720.10">
    <property type="entry name" value="MetI-like"/>
    <property type="match status" value="2"/>
</dbReference>
<evidence type="ECO:0000256" key="3">
    <source>
        <dbReference type="ARBA" id="ARBA00022475"/>
    </source>
</evidence>
<feature type="transmembrane region" description="Helical" evidence="7">
    <location>
        <begin position="476"/>
        <end position="495"/>
    </location>
</feature>
<dbReference type="Proteomes" id="UP000241010">
    <property type="component" value="Unassembled WGS sequence"/>
</dbReference>
<feature type="transmembrane region" description="Helical" evidence="7">
    <location>
        <begin position="258"/>
        <end position="277"/>
    </location>
</feature>
<evidence type="ECO:0000313" key="9">
    <source>
        <dbReference type="EMBL" id="PTE20928.1"/>
    </source>
</evidence>
<evidence type="ECO:0000313" key="10">
    <source>
        <dbReference type="Proteomes" id="UP000241010"/>
    </source>
</evidence>
<feature type="transmembrane region" description="Helical" evidence="7">
    <location>
        <begin position="51"/>
        <end position="80"/>
    </location>
</feature>
<proteinExistence type="inferred from homology"/>
<accession>A0A2T4JSN7</accession>
<protein>
    <submittedName>
        <fullName evidence="9">ABC transporter permease</fullName>
    </submittedName>
</protein>
<keyword evidence="6 7" id="KW-0472">Membrane</keyword>
<feature type="transmembrane region" description="Helical" evidence="7">
    <location>
        <begin position="216"/>
        <end position="237"/>
    </location>
</feature>
<reference evidence="9 10" key="1">
    <citation type="submission" date="2018-03" db="EMBL/GenBank/DDBJ databases">
        <title>Cereibacter changlensis.</title>
        <authorList>
            <person name="Meyer T.E."/>
            <person name="Miller S."/>
            <person name="Lodha T."/>
            <person name="Gandham S."/>
            <person name="Chintalapati S."/>
            <person name="Chintalapati V.R."/>
        </authorList>
    </citation>
    <scope>NUCLEOTIDE SEQUENCE [LARGE SCALE GENOMIC DNA]</scope>
    <source>
        <strain evidence="9 10">JA139</strain>
    </source>
</reference>
<evidence type="ECO:0000256" key="2">
    <source>
        <dbReference type="ARBA" id="ARBA00022448"/>
    </source>
</evidence>
<evidence type="ECO:0000259" key="8">
    <source>
        <dbReference type="PROSITE" id="PS50928"/>
    </source>
</evidence>
<keyword evidence="4 7" id="KW-0812">Transmembrane</keyword>
<dbReference type="RefSeq" id="WP_107664698.1">
    <property type="nucleotide sequence ID" value="NZ_PZKG01000075.1"/>
</dbReference>
<organism evidence="9 10">
    <name type="scientific">Cereibacter changlensis JA139</name>
    <dbReference type="NCBI Taxonomy" id="1188249"/>
    <lineage>
        <taxon>Bacteria</taxon>
        <taxon>Pseudomonadati</taxon>
        <taxon>Pseudomonadota</taxon>
        <taxon>Alphaproteobacteria</taxon>
        <taxon>Rhodobacterales</taxon>
        <taxon>Paracoccaceae</taxon>
        <taxon>Cereibacter</taxon>
    </lineage>
</organism>
<feature type="transmembrane region" description="Helical" evidence="7">
    <location>
        <begin position="87"/>
        <end position="107"/>
    </location>
</feature>
<keyword evidence="2 7" id="KW-0813">Transport</keyword>
<dbReference type="EMBL" id="PZKG01000075">
    <property type="protein sequence ID" value="PTE20928.1"/>
    <property type="molecule type" value="Genomic_DNA"/>
</dbReference>
<comment type="similarity">
    <text evidence="7">Belongs to the binding-protein-dependent transport system permease family.</text>
</comment>
<dbReference type="GO" id="GO:0005886">
    <property type="term" value="C:plasma membrane"/>
    <property type="evidence" value="ECO:0007669"/>
    <property type="project" value="UniProtKB-SubCell"/>
</dbReference>
<evidence type="ECO:0000256" key="6">
    <source>
        <dbReference type="ARBA" id="ARBA00023136"/>
    </source>
</evidence>
<dbReference type="OrthoDB" id="9799271at2"/>
<dbReference type="PANTHER" id="PTHR30151:SF20">
    <property type="entry name" value="ABC TRANSPORTER PERMEASE PROTEIN HI_0355-RELATED"/>
    <property type="match status" value="1"/>
</dbReference>
<comment type="caution">
    <text evidence="9">The sequence shown here is derived from an EMBL/GenBank/DDBJ whole genome shotgun (WGS) entry which is preliminary data.</text>
</comment>
<evidence type="ECO:0000256" key="1">
    <source>
        <dbReference type="ARBA" id="ARBA00004651"/>
    </source>
</evidence>
<feature type="transmembrane region" description="Helical" evidence="7">
    <location>
        <begin position="119"/>
        <end position="146"/>
    </location>
</feature>
<feature type="transmembrane region" description="Helical" evidence="7">
    <location>
        <begin position="355"/>
        <end position="373"/>
    </location>
</feature>
<dbReference type="SUPFAM" id="SSF161098">
    <property type="entry name" value="MetI-like"/>
    <property type="match status" value="2"/>
</dbReference>
<feature type="domain" description="ABC transmembrane type-1" evidence="8">
    <location>
        <begin position="49"/>
        <end position="237"/>
    </location>
</feature>
<evidence type="ECO:0000256" key="7">
    <source>
        <dbReference type="RuleBase" id="RU363032"/>
    </source>
</evidence>
<feature type="transmembrane region" description="Helical" evidence="7">
    <location>
        <begin position="379"/>
        <end position="397"/>
    </location>
</feature>